<evidence type="ECO:0000313" key="2">
    <source>
        <dbReference type="EMBL" id="ETO34609.1"/>
    </source>
</evidence>
<dbReference type="AlphaFoldDB" id="X6P969"/>
<protein>
    <submittedName>
        <fullName evidence="2">RhoGEF domain-containing protein</fullName>
    </submittedName>
</protein>
<feature type="domain" description="DH" evidence="1">
    <location>
        <begin position="26"/>
        <end position="140"/>
    </location>
</feature>
<dbReference type="PANTHER" id="PTHR12673">
    <property type="entry name" value="FACIOGENITAL DYSPLASIA PROTEIN"/>
    <property type="match status" value="1"/>
</dbReference>
<dbReference type="Pfam" id="PF00621">
    <property type="entry name" value="RhoGEF"/>
    <property type="match status" value="1"/>
</dbReference>
<organism evidence="2 3">
    <name type="scientific">Reticulomyxa filosa</name>
    <dbReference type="NCBI Taxonomy" id="46433"/>
    <lineage>
        <taxon>Eukaryota</taxon>
        <taxon>Sar</taxon>
        <taxon>Rhizaria</taxon>
        <taxon>Retaria</taxon>
        <taxon>Foraminifera</taxon>
        <taxon>Monothalamids</taxon>
        <taxon>Reticulomyxidae</taxon>
        <taxon>Reticulomyxa</taxon>
    </lineage>
</organism>
<dbReference type="GO" id="GO:0005085">
    <property type="term" value="F:guanyl-nucleotide exchange factor activity"/>
    <property type="evidence" value="ECO:0007669"/>
    <property type="project" value="InterPro"/>
</dbReference>
<dbReference type="InterPro" id="IPR051092">
    <property type="entry name" value="FYVE_RhoGEF_PH"/>
</dbReference>
<dbReference type="InterPro" id="IPR035899">
    <property type="entry name" value="DBL_dom_sf"/>
</dbReference>
<comment type="caution">
    <text evidence="2">The sequence shown here is derived from an EMBL/GenBank/DDBJ whole genome shotgun (WGS) entry which is preliminary data.</text>
</comment>
<accession>X6P969</accession>
<evidence type="ECO:0000259" key="1">
    <source>
        <dbReference type="PROSITE" id="PS50010"/>
    </source>
</evidence>
<dbReference type="Proteomes" id="UP000023152">
    <property type="component" value="Unassembled WGS sequence"/>
</dbReference>
<dbReference type="InterPro" id="IPR000219">
    <property type="entry name" value="DH_dom"/>
</dbReference>
<dbReference type="GO" id="GO:0005737">
    <property type="term" value="C:cytoplasm"/>
    <property type="evidence" value="ECO:0007669"/>
    <property type="project" value="TreeGrafter"/>
</dbReference>
<dbReference type="PROSITE" id="PS50010">
    <property type="entry name" value="DH_2"/>
    <property type="match status" value="1"/>
</dbReference>
<keyword evidence="3" id="KW-1185">Reference proteome</keyword>
<sequence length="140" mass="17223">MYMLRIRIFKIKKKKIMCKTNGWKGVKELIETEERYVTLLEKTIIHYMRPMDELRTEKWKGQVISENEHRQLFSDLQIIFSLNEQLLKDMKQRFENWDNDKSKIGDLLLDFIPYFKMYQNYFNNYDNVNTLLLKLNNKRS</sequence>
<dbReference type="SUPFAM" id="SSF48065">
    <property type="entry name" value="DBL homology domain (DH-domain)"/>
    <property type="match status" value="1"/>
</dbReference>
<evidence type="ECO:0000313" key="3">
    <source>
        <dbReference type="Proteomes" id="UP000023152"/>
    </source>
</evidence>
<reference evidence="2 3" key="1">
    <citation type="journal article" date="2013" name="Curr. Biol.">
        <title>The Genome of the Foraminiferan Reticulomyxa filosa.</title>
        <authorList>
            <person name="Glockner G."/>
            <person name="Hulsmann N."/>
            <person name="Schleicher M."/>
            <person name="Noegel A.A."/>
            <person name="Eichinger L."/>
            <person name="Gallinger C."/>
            <person name="Pawlowski J."/>
            <person name="Sierra R."/>
            <person name="Euteneuer U."/>
            <person name="Pillet L."/>
            <person name="Moustafa A."/>
            <person name="Platzer M."/>
            <person name="Groth M."/>
            <person name="Szafranski K."/>
            <person name="Schliwa M."/>
        </authorList>
    </citation>
    <scope>NUCLEOTIDE SEQUENCE [LARGE SCALE GENOMIC DNA]</scope>
</reference>
<feature type="non-terminal residue" evidence="2">
    <location>
        <position position="140"/>
    </location>
</feature>
<proteinExistence type="predicted"/>
<name>X6P969_RETFI</name>
<gene>
    <name evidence="2" type="ORF">RFI_02481</name>
</gene>
<dbReference type="PANTHER" id="PTHR12673:SF159">
    <property type="entry name" value="LD03170P"/>
    <property type="match status" value="1"/>
</dbReference>
<dbReference type="OrthoDB" id="660555at2759"/>
<dbReference type="EMBL" id="ASPP01002424">
    <property type="protein sequence ID" value="ETO34609.1"/>
    <property type="molecule type" value="Genomic_DNA"/>
</dbReference>
<dbReference type="Gene3D" id="1.20.900.10">
    <property type="entry name" value="Dbl homology (DH) domain"/>
    <property type="match status" value="1"/>
</dbReference>